<name>A0AAV7H6P0_DENCH</name>
<evidence type="ECO:0000313" key="2">
    <source>
        <dbReference type="Proteomes" id="UP000775213"/>
    </source>
</evidence>
<dbReference type="PANTHER" id="PTHR33052">
    <property type="entry name" value="DUF4228 DOMAIN PROTEIN-RELATED"/>
    <property type="match status" value="1"/>
</dbReference>
<organism evidence="1 2">
    <name type="scientific">Dendrobium chrysotoxum</name>
    <name type="common">Orchid</name>
    <dbReference type="NCBI Taxonomy" id="161865"/>
    <lineage>
        <taxon>Eukaryota</taxon>
        <taxon>Viridiplantae</taxon>
        <taxon>Streptophyta</taxon>
        <taxon>Embryophyta</taxon>
        <taxon>Tracheophyta</taxon>
        <taxon>Spermatophyta</taxon>
        <taxon>Magnoliopsida</taxon>
        <taxon>Liliopsida</taxon>
        <taxon>Asparagales</taxon>
        <taxon>Orchidaceae</taxon>
        <taxon>Epidendroideae</taxon>
        <taxon>Malaxideae</taxon>
        <taxon>Dendrobiinae</taxon>
        <taxon>Dendrobium</taxon>
    </lineage>
</organism>
<gene>
    <name evidence="1" type="ORF">IEQ34_007787</name>
</gene>
<reference evidence="1 2" key="1">
    <citation type="journal article" date="2021" name="Hortic Res">
        <title>Chromosome-scale assembly of the Dendrobium chrysotoxum genome enhances the understanding of orchid evolution.</title>
        <authorList>
            <person name="Zhang Y."/>
            <person name="Zhang G.Q."/>
            <person name="Zhang D."/>
            <person name="Liu X.D."/>
            <person name="Xu X.Y."/>
            <person name="Sun W.H."/>
            <person name="Yu X."/>
            <person name="Zhu X."/>
            <person name="Wang Z.W."/>
            <person name="Zhao X."/>
            <person name="Zhong W.Y."/>
            <person name="Chen H."/>
            <person name="Yin W.L."/>
            <person name="Huang T."/>
            <person name="Niu S.C."/>
            <person name="Liu Z.J."/>
        </authorList>
    </citation>
    <scope>NUCLEOTIDE SEQUENCE [LARGE SCALE GENOMIC DNA]</scope>
    <source>
        <strain evidence="1">Lindl</strain>
    </source>
</reference>
<keyword evidence="2" id="KW-1185">Reference proteome</keyword>
<dbReference type="AlphaFoldDB" id="A0AAV7H6P0"/>
<sequence>MGLKFQSLQLFQLGRCFNSKGRRTYPAPPKSSSVKVIGLDGRVMVYNRRIKAEELMKEHACHLVCRSDSFFIGQKLSALSAAEELQMGDSYFVLPSQFFQSVLSFVTIASSIAKIGRSGGGGSFKHLDIHKTENGKLQIRISEEVEETIMEEEEEIKQDGVLCTTTDMVKEYEKIVGSNAQRWRPKLEVIAESLEGKRRRRRELRFGDFGGLTMKKQG</sequence>
<protein>
    <submittedName>
        <fullName evidence="1">Uncharacterized protein</fullName>
    </submittedName>
</protein>
<accession>A0AAV7H6P0</accession>
<dbReference type="EMBL" id="JAGFBR010000008">
    <property type="protein sequence ID" value="KAH0463205.1"/>
    <property type="molecule type" value="Genomic_DNA"/>
</dbReference>
<proteinExistence type="predicted"/>
<comment type="caution">
    <text evidence="1">The sequence shown here is derived from an EMBL/GenBank/DDBJ whole genome shotgun (WGS) entry which is preliminary data.</text>
</comment>
<dbReference type="Pfam" id="PF14009">
    <property type="entry name" value="PADRE"/>
    <property type="match status" value="1"/>
</dbReference>
<dbReference type="Proteomes" id="UP000775213">
    <property type="component" value="Unassembled WGS sequence"/>
</dbReference>
<dbReference type="InterPro" id="IPR025322">
    <property type="entry name" value="PADRE_dom"/>
</dbReference>
<evidence type="ECO:0000313" key="1">
    <source>
        <dbReference type="EMBL" id="KAH0463205.1"/>
    </source>
</evidence>